<organism evidence="1 2">
    <name type="scientific">Nitrososphaera viennensis EN76</name>
    <dbReference type="NCBI Taxonomy" id="926571"/>
    <lineage>
        <taxon>Archaea</taxon>
        <taxon>Nitrososphaerota</taxon>
        <taxon>Nitrososphaeria</taxon>
        <taxon>Nitrososphaerales</taxon>
        <taxon>Nitrososphaeraceae</taxon>
        <taxon>Nitrososphaera</taxon>
    </lineage>
</organism>
<dbReference type="KEGG" id="nvn:NVIE_2756"/>
<gene>
    <name evidence="1" type="ORF">NVIE_2756</name>
</gene>
<sequence>MLRNVATEFYGSITILKMENC</sequence>
<evidence type="ECO:0000313" key="2">
    <source>
        <dbReference type="Proteomes" id="UP000027093"/>
    </source>
</evidence>
<keyword evidence="2" id="KW-1185">Reference proteome</keyword>
<dbReference type="HOGENOM" id="CLU_3426356_0_0_2"/>
<dbReference type="EMBL" id="CP007536">
    <property type="protein sequence ID" value="AIC16965.1"/>
    <property type="molecule type" value="Genomic_DNA"/>
</dbReference>
<dbReference type="AlphaFoldDB" id="A0A060HPB4"/>
<dbReference type="STRING" id="926571.NVIE_2756"/>
<dbReference type="Proteomes" id="UP000027093">
    <property type="component" value="Chromosome"/>
</dbReference>
<proteinExistence type="predicted"/>
<evidence type="ECO:0000313" key="1">
    <source>
        <dbReference type="EMBL" id="AIC16965.1"/>
    </source>
</evidence>
<protein>
    <submittedName>
        <fullName evidence="1">Uncharacterized protein</fullName>
    </submittedName>
</protein>
<reference evidence="1 2" key="1">
    <citation type="journal article" date="2014" name="Int. J. Syst. Evol. Microbiol.">
        <title>Nitrososphaera viennensis gen. nov., sp. nov., an aerobic and mesophilic, ammonia-oxidizing archaeon from soil and a member of the archaeal phylum Thaumarchaeota.</title>
        <authorList>
            <person name="Stieglmeier M."/>
            <person name="Klingl A."/>
            <person name="Alves R.J."/>
            <person name="Rittmann S.K."/>
            <person name="Melcher M."/>
            <person name="Leisch N."/>
            <person name="Schleper C."/>
        </authorList>
    </citation>
    <scope>NUCLEOTIDE SEQUENCE [LARGE SCALE GENOMIC DNA]</scope>
    <source>
        <strain evidence="1">EN76</strain>
    </source>
</reference>
<name>A0A060HPB4_9ARCH</name>
<accession>A0A060HPB4</accession>